<dbReference type="Gene3D" id="3.30.460.10">
    <property type="entry name" value="Beta Polymerase, domain 2"/>
    <property type="match status" value="2"/>
</dbReference>
<dbReference type="GO" id="GO:0016874">
    <property type="term" value="F:ligase activity"/>
    <property type="evidence" value="ECO:0007669"/>
    <property type="project" value="UniProtKB-KW"/>
</dbReference>
<evidence type="ECO:0000256" key="5">
    <source>
        <dbReference type="ARBA" id="ARBA00022842"/>
    </source>
</evidence>
<keyword evidence="3" id="KW-0547">Nucleotide-binding</keyword>
<dbReference type="PANTHER" id="PTHR30621:SF0">
    <property type="entry name" value="BIFUNCTIONAL GLUTAMINE SYNTHETASE ADENYLYLTRANSFERASE_ADENYLYL-REMOVING ENZYME"/>
    <property type="match status" value="1"/>
</dbReference>
<feature type="domain" description="PII-uridylyltransferase/Glutamine-synthetase adenylyltransferase" evidence="8">
    <location>
        <begin position="297"/>
        <end position="421"/>
    </location>
</feature>
<keyword evidence="1 9" id="KW-0808">Transferase</keyword>
<dbReference type="SUPFAM" id="SSF81593">
    <property type="entry name" value="Nucleotidyltransferase substrate binding subunit/domain"/>
    <property type="match status" value="2"/>
</dbReference>
<dbReference type="GO" id="GO:0005829">
    <property type="term" value="C:cytosol"/>
    <property type="evidence" value="ECO:0007669"/>
    <property type="project" value="TreeGrafter"/>
</dbReference>
<organism evidence="9 10">
    <name type="scientific">Hydrogenothermus marinus</name>
    <dbReference type="NCBI Taxonomy" id="133270"/>
    <lineage>
        <taxon>Bacteria</taxon>
        <taxon>Pseudomonadati</taxon>
        <taxon>Aquificota</taxon>
        <taxon>Aquificia</taxon>
        <taxon>Aquificales</taxon>
        <taxon>Hydrogenothermaceae</taxon>
        <taxon>Hydrogenothermus</taxon>
    </lineage>
</organism>
<keyword evidence="6" id="KW-0511">Multifunctional enzyme</keyword>
<dbReference type="GO" id="GO:0008882">
    <property type="term" value="F:[glutamate-ammonia-ligase] adenylyltransferase activity"/>
    <property type="evidence" value="ECO:0007669"/>
    <property type="project" value="InterPro"/>
</dbReference>
<evidence type="ECO:0000256" key="4">
    <source>
        <dbReference type="ARBA" id="ARBA00022840"/>
    </source>
</evidence>
<protein>
    <submittedName>
        <fullName evidence="9">Glutamate-ammonia-ligase adenylyltransferase</fullName>
    </submittedName>
</protein>
<keyword evidence="10" id="KW-1185">Reference proteome</keyword>
<dbReference type="PANTHER" id="PTHR30621">
    <property type="entry name" value="GLUTAMINE SYNTHETASE ADENYLYLTRANSFERASE"/>
    <property type="match status" value="1"/>
</dbReference>
<feature type="domain" description="PII-uridylyltransferase/Glutamine-synthetase adenylyltransferase" evidence="8">
    <location>
        <begin position="789"/>
        <end position="895"/>
    </location>
</feature>
<dbReference type="GO" id="GO:0005524">
    <property type="term" value="F:ATP binding"/>
    <property type="evidence" value="ECO:0007669"/>
    <property type="project" value="UniProtKB-KW"/>
</dbReference>
<evidence type="ECO:0000256" key="3">
    <source>
        <dbReference type="ARBA" id="ARBA00022741"/>
    </source>
</evidence>
<evidence type="ECO:0000313" key="9">
    <source>
        <dbReference type="EMBL" id="RMB00263.1"/>
    </source>
</evidence>
<dbReference type="InterPro" id="IPR005190">
    <property type="entry name" value="GlnE_rpt_dom"/>
</dbReference>
<dbReference type="CDD" id="cd05401">
    <property type="entry name" value="NT_GlnE_GlnD_like"/>
    <property type="match status" value="2"/>
</dbReference>
<dbReference type="RefSeq" id="WP_121922197.1">
    <property type="nucleotide sequence ID" value="NZ_REFO01000001.1"/>
</dbReference>
<dbReference type="SUPFAM" id="SSF81301">
    <property type="entry name" value="Nucleotidyltransferase"/>
    <property type="match status" value="2"/>
</dbReference>
<dbReference type="Proteomes" id="UP000280842">
    <property type="component" value="Unassembled WGS sequence"/>
</dbReference>
<dbReference type="EMBL" id="REFO01000001">
    <property type="protein sequence ID" value="RMB00263.1"/>
    <property type="molecule type" value="Genomic_DNA"/>
</dbReference>
<sequence length="903" mass="106788">MEKFELLKKDFIESLSKEKKQFLKDLTFYSKCLRDFLLRHEEYLDYFYENLDLDLLGREKLIKEATKLLDISSENEFITNLTIFKMKHFGRIVSKDIYNKHTLPELMKEYSYVADATLEIAFQRSWQIAEKKYGKPLDNEKNPVYASVIALGKLGGLELNYYSDIDLMYIYDNEGKTEKGFTNKEFFSFLFSKLNQFLTKRNIEGQTWIIDLDLRPNGKSGFIAYSLPALETYYWTVGRVWERHMLIKARHSAGNKNTTEEFLKIVKPFVYKSFTSKDEIKEIIEMKKLIEKDALSVNKDEFDLKKGDGGIREVEFTAQILQLIYAGKDKYLQERSTYKTIQKLKERGILTEEDADILTSAYLFYRKLEHIIQIENCQQTQKFKYKNADIYAKKLNLKDGNELLEKLNDYREKVKKIFNSLQLEDTKELSPLQKYIFTKHNEDEALNYLASIGFKDPKWALSRIKEIFFSKDFILLSEDFKEALFNFLPELEKQLKEYEYKTDFLKNLTNMLIEGKMLPIFASAILQNKKLVEFILNIAKVSDYISNLMAKDPELLDFAFGVEDILKTKQDFEKELELIKSDNFLEKLNKLKNIVQVLASLRYISQIHLDNAEERLLELNQILTNLADFIIEKIYKHETKENIPIVIYGLGKLGSKEMNIGSDLDLIFSFSDINAKQKYEKIPVNIIKSLTKYTRMGILYQIDLRLRPYGKSGELSPTINYYEKYFKNEARSWERLAWTKARFITGDISLKEKMEKLIEDFLFSKTVDNNFIYDIYEMRMRLEGISNEKSDEIDIKLGYGGIVDLEFLAQLKALKEKIRIRSTFKIIKDYYPEMIDKYIFLREVETRLRMIKATGISRIGKNSPYIYRLAKSFNLDEEKLWKKILETRKDIRRFFLKNVKEKV</sequence>
<keyword evidence="4" id="KW-0067">ATP-binding</keyword>
<dbReference type="GO" id="GO:0000820">
    <property type="term" value="P:regulation of glutamine family amino acid metabolic process"/>
    <property type="evidence" value="ECO:0007669"/>
    <property type="project" value="TreeGrafter"/>
</dbReference>
<dbReference type="Gene3D" id="1.20.120.330">
    <property type="entry name" value="Nucleotidyltransferases domain 2"/>
    <property type="match status" value="2"/>
</dbReference>
<dbReference type="InterPro" id="IPR023057">
    <property type="entry name" value="GlnE"/>
</dbReference>
<feature type="domain" description="Glutamate-ammonia ligase adenylyltransferase repeated" evidence="7">
    <location>
        <begin position="535"/>
        <end position="756"/>
    </location>
</feature>
<evidence type="ECO:0000313" key="10">
    <source>
        <dbReference type="Proteomes" id="UP000280842"/>
    </source>
</evidence>
<dbReference type="InterPro" id="IPR013546">
    <property type="entry name" value="PII_UdlTrfase/GS_AdlTrfase"/>
</dbReference>
<gene>
    <name evidence="9" type="ORF">CLV39_0005</name>
</gene>
<dbReference type="Pfam" id="PF03710">
    <property type="entry name" value="GlnE"/>
    <property type="match status" value="2"/>
</dbReference>
<evidence type="ECO:0000259" key="8">
    <source>
        <dbReference type="Pfam" id="PF08335"/>
    </source>
</evidence>
<evidence type="ECO:0000259" key="7">
    <source>
        <dbReference type="Pfam" id="PF03710"/>
    </source>
</evidence>
<keyword evidence="5" id="KW-0460">Magnesium</keyword>
<keyword evidence="9" id="KW-0436">Ligase</keyword>
<dbReference type="OrthoDB" id="9759366at2"/>
<reference evidence="9 10" key="1">
    <citation type="submission" date="2018-10" db="EMBL/GenBank/DDBJ databases">
        <title>Genomic Encyclopedia of Archaeal and Bacterial Type Strains, Phase II (KMG-II): from individual species to whole genera.</title>
        <authorList>
            <person name="Goeker M."/>
        </authorList>
    </citation>
    <scope>NUCLEOTIDE SEQUENCE [LARGE SCALE GENOMIC DNA]</scope>
    <source>
        <strain evidence="9 10">VM1</strain>
    </source>
</reference>
<comment type="caution">
    <text evidence="9">The sequence shown here is derived from an EMBL/GenBank/DDBJ whole genome shotgun (WGS) entry which is preliminary data.</text>
</comment>
<dbReference type="AlphaFoldDB" id="A0A3M0CB60"/>
<name>A0A3M0CB60_9AQUI</name>
<evidence type="ECO:0000256" key="2">
    <source>
        <dbReference type="ARBA" id="ARBA00022695"/>
    </source>
</evidence>
<proteinExistence type="predicted"/>
<keyword evidence="2 9" id="KW-0548">Nucleotidyltransferase</keyword>
<accession>A0A3M0CB60</accession>
<dbReference type="InterPro" id="IPR043519">
    <property type="entry name" value="NT_sf"/>
</dbReference>
<evidence type="ECO:0000256" key="1">
    <source>
        <dbReference type="ARBA" id="ARBA00022679"/>
    </source>
</evidence>
<dbReference type="Pfam" id="PF08335">
    <property type="entry name" value="GlnD_UR_UTase"/>
    <property type="match status" value="2"/>
</dbReference>
<evidence type="ECO:0000256" key="6">
    <source>
        <dbReference type="ARBA" id="ARBA00023268"/>
    </source>
</evidence>
<feature type="domain" description="Glutamate-ammonia ligase adenylyltransferase repeated" evidence="7">
    <location>
        <begin position="26"/>
        <end position="264"/>
    </location>
</feature>